<reference evidence="2" key="2">
    <citation type="submission" date="2020-09" db="EMBL/GenBank/DDBJ databases">
        <authorList>
            <person name="Sun Q."/>
            <person name="Zhou Y."/>
        </authorList>
    </citation>
    <scope>NUCLEOTIDE SEQUENCE</scope>
    <source>
        <strain evidence="2">CGMCC 4.5737</strain>
    </source>
</reference>
<proteinExistence type="predicted"/>
<evidence type="ECO:0000313" key="2">
    <source>
        <dbReference type="EMBL" id="GGM73619.1"/>
    </source>
</evidence>
<sequence length="90" mass="10242">MPGWLIPLWGKYLSRQPEYGRSNRSHLGNECESHLRPRKPGKQTGADLYLPSSRLALAWRLNAMPAVAPFSLPNPLRPDGPHLRHIQPNR</sequence>
<keyword evidence="3" id="KW-1185">Reference proteome</keyword>
<organism evidence="2 3">
    <name type="scientific">Longimycelium tulufanense</name>
    <dbReference type="NCBI Taxonomy" id="907463"/>
    <lineage>
        <taxon>Bacteria</taxon>
        <taxon>Bacillati</taxon>
        <taxon>Actinomycetota</taxon>
        <taxon>Actinomycetes</taxon>
        <taxon>Pseudonocardiales</taxon>
        <taxon>Pseudonocardiaceae</taxon>
        <taxon>Longimycelium</taxon>
    </lineage>
</organism>
<evidence type="ECO:0000313" key="3">
    <source>
        <dbReference type="Proteomes" id="UP000637578"/>
    </source>
</evidence>
<accession>A0A8J3CCH7</accession>
<comment type="caution">
    <text evidence="2">The sequence shown here is derived from an EMBL/GenBank/DDBJ whole genome shotgun (WGS) entry which is preliminary data.</text>
</comment>
<gene>
    <name evidence="2" type="ORF">GCM10012275_50420</name>
</gene>
<evidence type="ECO:0000256" key="1">
    <source>
        <dbReference type="SAM" id="MobiDB-lite"/>
    </source>
</evidence>
<dbReference type="Proteomes" id="UP000637578">
    <property type="component" value="Unassembled WGS sequence"/>
</dbReference>
<dbReference type="AlphaFoldDB" id="A0A8J3CCH7"/>
<name>A0A8J3CCH7_9PSEU</name>
<dbReference type="EMBL" id="BMMK01000031">
    <property type="protein sequence ID" value="GGM73619.1"/>
    <property type="molecule type" value="Genomic_DNA"/>
</dbReference>
<protein>
    <submittedName>
        <fullName evidence="2">Uncharacterized protein</fullName>
    </submittedName>
</protein>
<reference evidence="2" key="1">
    <citation type="journal article" date="2014" name="Int. J. Syst. Evol. Microbiol.">
        <title>Complete genome sequence of Corynebacterium casei LMG S-19264T (=DSM 44701T), isolated from a smear-ripened cheese.</title>
        <authorList>
            <consortium name="US DOE Joint Genome Institute (JGI-PGF)"/>
            <person name="Walter F."/>
            <person name="Albersmeier A."/>
            <person name="Kalinowski J."/>
            <person name="Ruckert C."/>
        </authorList>
    </citation>
    <scope>NUCLEOTIDE SEQUENCE</scope>
    <source>
        <strain evidence="2">CGMCC 4.5737</strain>
    </source>
</reference>
<feature type="region of interest" description="Disordered" evidence="1">
    <location>
        <begin position="20"/>
        <end position="46"/>
    </location>
</feature>